<reference evidence="2" key="1">
    <citation type="submission" date="2022-06" db="EMBL/GenBank/DDBJ databases">
        <authorList>
            <consortium name="SYNGENTA / RWTH Aachen University"/>
        </authorList>
    </citation>
    <scope>NUCLEOTIDE SEQUENCE</scope>
</reference>
<accession>A0AAV0BBX1</accession>
<keyword evidence="3" id="KW-1185">Reference proteome</keyword>
<evidence type="ECO:0000313" key="2">
    <source>
        <dbReference type="EMBL" id="CAH7683836.1"/>
    </source>
</evidence>
<name>A0AAV0BBX1_PHAPC</name>
<protein>
    <submittedName>
        <fullName evidence="2">Uncharacterized protein</fullName>
    </submittedName>
</protein>
<evidence type="ECO:0000313" key="3">
    <source>
        <dbReference type="Proteomes" id="UP001153365"/>
    </source>
</evidence>
<dbReference type="Proteomes" id="UP001153365">
    <property type="component" value="Unassembled WGS sequence"/>
</dbReference>
<organism evidence="2 3">
    <name type="scientific">Phakopsora pachyrhizi</name>
    <name type="common">Asian soybean rust disease fungus</name>
    <dbReference type="NCBI Taxonomy" id="170000"/>
    <lineage>
        <taxon>Eukaryota</taxon>
        <taxon>Fungi</taxon>
        <taxon>Dikarya</taxon>
        <taxon>Basidiomycota</taxon>
        <taxon>Pucciniomycotina</taxon>
        <taxon>Pucciniomycetes</taxon>
        <taxon>Pucciniales</taxon>
        <taxon>Phakopsoraceae</taxon>
        <taxon>Phakopsora</taxon>
    </lineage>
</organism>
<sequence length="164" mass="18770">MLILTYLIIFLFGSLFSFPMNSYRKRSLCIAKFTPKELEPLGEIPRTNNPYSLSRTEGKFASNNYLHEFQNIDDSPEEFFHMSFEEPEKETKSQGSLSNYGRASPKKPKIAGGLSQLFNEKEVKPGTGVKPRNYLIKNLEKMQGATAGEKIEHFFQRPTVYDST</sequence>
<gene>
    <name evidence="2" type="ORF">PPACK8108_LOCUS17593</name>
</gene>
<dbReference type="EMBL" id="CALTRL010004947">
    <property type="protein sequence ID" value="CAH7683836.1"/>
    <property type="molecule type" value="Genomic_DNA"/>
</dbReference>
<feature type="region of interest" description="Disordered" evidence="1">
    <location>
        <begin position="85"/>
        <end position="108"/>
    </location>
</feature>
<comment type="caution">
    <text evidence="2">The sequence shown here is derived from an EMBL/GenBank/DDBJ whole genome shotgun (WGS) entry which is preliminary data.</text>
</comment>
<proteinExistence type="predicted"/>
<evidence type="ECO:0000256" key="1">
    <source>
        <dbReference type="SAM" id="MobiDB-lite"/>
    </source>
</evidence>
<dbReference type="AlphaFoldDB" id="A0AAV0BBX1"/>